<evidence type="ECO:0000313" key="2">
    <source>
        <dbReference type="Proteomes" id="UP000515908"/>
    </source>
</evidence>
<dbReference type="Proteomes" id="UP000515908">
    <property type="component" value="Chromosome 10"/>
</dbReference>
<name>A0A7G2CI88_9TRYP</name>
<protein>
    <submittedName>
        <fullName evidence="1">Uncharacterized protein</fullName>
    </submittedName>
</protein>
<evidence type="ECO:0000313" key="1">
    <source>
        <dbReference type="EMBL" id="CAD2217952.1"/>
    </source>
</evidence>
<sequence>MVHLGLVLTHEFVNTVQLRAQFNHLVVFSLRLAVESFLHLLHLGNVQVRFGERRTPGGGASHVLDLRGETLNVTVEAGRLARTGGHHHILLRYLAQSVHQIIVGPLSCAV</sequence>
<gene>
    <name evidence="1" type="ORF">ADEAN_000543800</name>
</gene>
<dbReference type="EMBL" id="LR877154">
    <property type="protein sequence ID" value="CAD2217952.1"/>
    <property type="molecule type" value="Genomic_DNA"/>
</dbReference>
<proteinExistence type="predicted"/>
<dbReference type="VEuPathDB" id="TriTrypDB:ADEAN_000543800"/>
<reference evidence="1 2" key="1">
    <citation type="submission" date="2020-08" db="EMBL/GenBank/DDBJ databases">
        <authorList>
            <person name="Newling K."/>
            <person name="Davey J."/>
            <person name="Forrester S."/>
        </authorList>
    </citation>
    <scope>NUCLEOTIDE SEQUENCE [LARGE SCALE GENOMIC DNA]</scope>
    <source>
        <strain evidence="2">Crithidia deanei Carvalho (ATCC PRA-265)</strain>
    </source>
</reference>
<keyword evidence="2" id="KW-1185">Reference proteome</keyword>
<dbReference type="AlphaFoldDB" id="A0A7G2CI88"/>
<organism evidence="1 2">
    <name type="scientific">Angomonas deanei</name>
    <dbReference type="NCBI Taxonomy" id="59799"/>
    <lineage>
        <taxon>Eukaryota</taxon>
        <taxon>Discoba</taxon>
        <taxon>Euglenozoa</taxon>
        <taxon>Kinetoplastea</taxon>
        <taxon>Metakinetoplastina</taxon>
        <taxon>Trypanosomatida</taxon>
        <taxon>Trypanosomatidae</taxon>
        <taxon>Strigomonadinae</taxon>
        <taxon>Angomonas</taxon>
    </lineage>
</organism>
<accession>A0A7G2CI88</accession>